<organism evidence="2 3">
    <name type="scientific">Oculimacula yallundae</name>
    <dbReference type="NCBI Taxonomy" id="86028"/>
    <lineage>
        <taxon>Eukaryota</taxon>
        <taxon>Fungi</taxon>
        <taxon>Dikarya</taxon>
        <taxon>Ascomycota</taxon>
        <taxon>Pezizomycotina</taxon>
        <taxon>Leotiomycetes</taxon>
        <taxon>Helotiales</taxon>
        <taxon>Ploettnerulaceae</taxon>
        <taxon>Oculimacula</taxon>
    </lineage>
</organism>
<feature type="region of interest" description="Disordered" evidence="1">
    <location>
        <begin position="492"/>
        <end position="519"/>
    </location>
</feature>
<proteinExistence type="predicted"/>
<evidence type="ECO:0008006" key="4">
    <source>
        <dbReference type="Google" id="ProtNLM"/>
    </source>
</evidence>
<evidence type="ECO:0000256" key="1">
    <source>
        <dbReference type="SAM" id="MobiDB-lite"/>
    </source>
</evidence>
<gene>
    <name evidence="2" type="ORF">VTL71DRAFT_463</name>
</gene>
<name>A0ABR4D041_9HELO</name>
<keyword evidence="3" id="KW-1185">Reference proteome</keyword>
<accession>A0ABR4D041</accession>
<dbReference type="Proteomes" id="UP001595075">
    <property type="component" value="Unassembled WGS sequence"/>
</dbReference>
<feature type="compositionally biased region" description="Basic and acidic residues" evidence="1">
    <location>
        <begin position="508"/>
        <end position="519"/>
    </location>
</feature>
<feature type="region of interest" description="Disordered" evidence="1">
    <location>
        <begin position="217"/>
        <end position="258"/>
    </location>
</feature>
<feature type="compositionally biased region" description="Basic and acidic residues" evidence="1">
    <location>
        <begin position="217"/>
        <end position="239"/>
    </location>
</feature>
<reference evidence="2 3" key="1">
    <citation type="journal article" date="2024" name="Commun. Biol.">
        <title>Comparative genomic analysis of thermophilic fungi reveals convergent evolutionary adaptations and gene losses.</title>
        <authorList>
            <person name="Steindorff A.S."/>
            <person name="Aguilar-Pontes M.V."/>
            <person name="Robinson A.J."/>
            <person name="Andreopoulos B."/>
            <person name="LaButti K."/>
            <person name="Kuo A."/>
            <person name="Mondo S."/>
            <person name="Riley R."/>
            <person name="Otillar R."/>
            <person name="Haridas S."/>
            <person name="Lipzen A."/>
            <person name="Grimwood J."/>
            <person name="Schmutz J."/>
            <person name="Clum A."/>
            <person name="Reid I.D."/>
            <person name="Moisan M.C."/>
            <person name="Butler G."/>
            <person name="Nguyen T.T.M."/>
            <person name="Dewar K."/>
            <person name="Conant G."/>
            <person name="Drula E."/>
            <person name="Henrissat B."/>
            <person name="Hansel C."/>
            <person name="Singer S."/>
            <person name="Hutchinson M.I."/>
            <person name="de Vries R.P."/>
            <person name="Natvig D.O."/>
            <person name="Powell A.J."/>
            <person name="Tsang A."/>
            <person name="Grigoriev I.V."/>
        </authorList>
    </citation>
    <scope>NUCLEOTIDE SEQUENCE [LARGE SCALE GENOMIC DNA]</scope>
    <source>
        <strain evidence="2 3">CBS 494.80</strain>
    </source>
</reference>
<sequence length="519" mass="59419">MASDTDFQQISESKLPDSQIKHLAVNTNGWAMIDGTNGRETNETITARAPFTTLYSTVITNNNGKDDIVFRSSLELTRDELSPPTKGHRKYLIVGYALRREPQRTYLKKNRAYMKGKSGPVGNSKPSNVLRWDSSAPPILVVVDLSVKEEETLEYWALLWPKNGVCTPFSIKEENVFFRWEFRSFTKTKERSLAWRKNIMEAVKAIKLREETFSKNVSSRDFDAGHKPWDSEEPREVPRDCQSFADKNPAGGGRKEEFSSANNVAKDFAYRDPGISAPSRIEAAQSPFQPVKAGSSPLALQSYVPLTSAHAPATNMREESLELETLRTARELHKIARQSFKAEREKLLAETKTFTDKEEALKSWQAALNQEKDSFQQGLAFKASKLTEREEFMRTREHNVYERELRLQAREDAMKQEEGRAETTAQKLRRWEDALTRKGQEFVERESRYRDQRAMLEADEQILQGREIAIEEEQKVLDTKISDAFEFLSMFQQTRKRKGGPDGGVVGRDSKKQREGIGR</sequence>
<protein>
    <recommendedName>
        <fullName evidence="4">PH domain-containing protein</fullName>
    </recommendedName>
</protein>
<dbReference type="EMBL" id="JAZHXI010000001">
    <property type="protein sequence ID" value="KAL2075520.1"/>
    <property type="molecule type" value="Genomic_DNA"/>
</dbReference>
<comment type="caution">
    <text evidence="2">The sequence shown here is derived from an EMBL/GenBank/DDBJ whole genome shotgun (WGS) entry which is preliminary data.</text>
</comment>
<evidence type="ECO:0000313" key="2">
    <source>
        <dbReference type="EMBL" id="KAL2075520.1"/>
    </source>
</evidence>
<evidence type="ECO:0000313" key="3">
    <source>
        <dbReference type="Proteomes" id="UP001595075"/>
    </source>
</evidence>